<feature type="compositionally biased region" description="Polar residues" evidence="16">
    <location>
        <begin position="14"/>
        <end position="27"/>
    </location>
</feature>
<keyword evidence="5" id="KW-0732">Signal</keyword>
<evidence type="ECO:0000256" key="17">
    <source>
        <dbReference type="SAM" id="Phobius"/>
    </source>
</evidence>
<dbReference type="InterPro" id="IPR017452">
    <property type="entry name" value="GPCR_Rhodpsn_7TM"/>
</dbReference>
<evidence type="ECO:0000256" key="11">
    <source>
        <dbReference type="ARBA" id="ARBA00023180"/>
    </source>
</evidence>
<feature type="transmembrane region" description="Helical" evidence="17">
    <location>
        <begin position="222"/>
        <end position="244"/>
    </location>
</feature>
<dbReference type="PRINTS" id="PR01522">
    <property type="entry name" value="OREXIN2R"/>
</dbReference>
<sequence>MSGTKVEDSPPCRNWSSAPELNETQEPFLNPTDYDDEEFLRYLWREYLHPKEYEWVLIAGYIIVFVVALIGNVLVCVAVWKNHHMRTVTNYFIVNLSLADVLVTITCLPATLVVDITETWFFGQSLCKVIPYLQTVSVSVSVLTLSCIALDRWYAICHPLMFKSTAKRARNSIIIIWIVSCIIMIPQAIVMECSTMLPGLANKTTLFTVCDEHWGGEIYPKMYHICFFLVTYMAPLCLMVLAYLQIFRKLWCRQIPGTSSVVQRKWKALQPLSQPRGPGQPTKSRISAVAAEVKQIRARRKTARMLMVVLLVFAICYLPISILNVLKRVFGMFAHTEDRETVYAWFTFSHWLVYANSAANPIIYNFLSGKFREEFKAAFSCCCLGVHHRQEDRLARGRTSTESRKSLTTQISNFDNVSKLSEQVVLTSISTLPAANGAGPLQSCVRGTVTETTQVLNALEFGAPVNKDEVNSPKLATMIVFIFFAVGLCLNKSTSQTTDCMSLKELCLRDADGCKHAWRIMEDACNVSGNTCQMKDSSSCDLSIQSLAESNLQFKDCLCSDDLYCTINKLLGKKCINESDNIKEDNKYKWNLSTLPYHGGRGVQSCLEVAEVCVGDALCNAQLALYLKACSANGNLCDVKHCQAAIRFFYQNMPFNIAQMLAFCDCAPTDEPCQQSREALHSRPCAVNRVPTPTCLEVIHSCQDDELCRRRYGTFQAKCWQHVMRKCHEDETCIGTLSKQDLTCSGSDDCKAAYIGTLGTVLQVQCTCSTITQSEESLCKIFQHMLHRKSCFNYLTLSKVKGIPLQEGKHAKEITLSGFHPPFNGEGIYALMCMMVTCGILLLVMVRLRTFRILNQNKRSFTNPNTWQTHDSLRVTDH</sequence>
<feature type="transmembrane region" description="Helical" evidence="17">
    <location>
        <begin position="132"/>
        <end position="150"/>
    </location>
</feature>
<feature type="transmembrane region" description="Helical" evidence="17">
    <location>
        <begin position="92"/>
        <end position="112"/>
    </location>
</feature>
<evidence type="ECO:0000256" key="10">
    <source>
        <dbReference type="ARBA" id="ARBA00023170"/>
    </source>
</evidence>
<dbReference type="InterPro" id="IPR016017">
    <property type="entry name" value="GDNF/GAS1"/>
</dbReference>
<keyword evidence="7 15" id="KW-0297">G-protein coupled receptor</keyword>
<dbReference type="PROSITE" id="PS50262">
    <property type="entry name" value="G_PROTEIN_RECEP_F1_2"/>
    <property type="match status" value="1"/>
</dbReference>
<dbReference type="InterPro" id="IPR000276">
    <property type="entry name" value="GPCR_Rhodpsn"/>
</dbReference>
<evidence type="ECO:0000256" key="1">
    <source>
        <dbReference type="ARBA" id="ARBA00004651"/>
    </source>
</evidence>
<evidence type="ECO:0000256" key="8">
    <source>
        <dbReference type="ARBA" id="ARBA00023136"/>
    </source>
</evidence>
<keyword evidence="20" id="KW-1185">Reference proteome</keyword>
<dbReference type="InterPro" id="IPR004060">
    <property type="entry name" value="Orexin_rcpt_2"/>
</dbReference>
<evidence type="ECO:0000256" key="6">
    <source>
        <dbReference type="ARBA" id="ARBA00022989"/>
    </source>
</evidence>
<proteinExistence type="inferred from homology"/>
<evidence type="ECO:0000256" key="13">
    <source>
        <dbReference type="ARBA" id="ARBA00032358"/>
    </source>
</evidence>
<feature type="region of interest" description="Disordered" evidence="16">
    <location>
        <begin position="1"/>
        <end position="30"/>
    </location>
</feature>
<dbReference type="SMART" id="SM01381">
    <property type="entry name" value="7TM_GPCR_Srsx"/>
    <property type="match status" value="1"/>
</dbReference>
<keyword evidence="4 15" id="KW-0812">Transmembrane</keyword>
<dbReference type="PRINTS" id="PR00237">
    <property type="entry name" value="GPCRRHODOPSN"/>
</dbReference>
<dbReference type="Pfam" id="PF02351">
    <property type="entry name" value="GDNF"/>
    <property type="match status" value="2"/>
</dbReference>
<dbReference type="SUPFAM" id="SSF81321">
    <property type="entry name" value="Family A G protein-coupled receptor-like"/>
    <property type="match status" value="1"/>
</dbReference>
<dbReference type="PANTHER" id="PTHR45695">
    <property type="entry name" value="LEUCOKININ RECEPTOR-RELATED"/>
    <property type="match status" value="1"/>
</dbReference>
<dbReference type="InterPro" id="IPR000204">
    <property type="entry name" value="Orexin_rcpt"/>
</dbReference>
<gene>
    <name evidence="19" type="ORF">MRATA1EN1_LOCUS17119</name>
</gene>
<comment type="similarity">
    <text evidence="15">Belongs to the G-protein coupled receptor 1 family.</text>
</comment>
<evidence type="ECO:0000259" key="18">
    <source>
        <dbReference type="PROSITE" id="PS50262"/>
    </source>
</evidence>
<feature type="transmembrane region" description="Helical" evidence="17">
    <location>
        <begin position="305"/>
        <end position="323"/>
    </location>
</feature>
<protein>
    <recommendedName>
        <fullName evidence="2">Orexin receptor type 2</fullName>
    </recommendedName>
    <alternativeName>
        <fullName evidence="13">Hypocretin receptor type 2</fullName>
    </alternativeName>
</protein>
<keyword evidence="3" id="KW-1003">Cell membrane</keyword>
<evidence type="ECO:0000256" key="14">
    <source>
        <dbReference type="ARBA" id="ARBA00045452"/>
    </source>
</evidence>
<dbReference type="Pfam" id="PF00001">
    <property type="entry name" value="7tm_1"/>
    <property type="match status" value="1"/>
</dbReference>
<name>A0ABN8Z2S8_RANTA</name>
<feature type="transmembrane region" description="Helical" evidence="17">
    <location>
        <begin position="55"/>
        <end position="80"/>
    </location>
</feature>
<dbReference type="PROSITE" id="PS00237">
    <property type="entry name" value="G_PROTEIN_RECEP_F1_1"/>
    <property type="match status" value="1"/>
</dbReference>
<keyword evidence="6 17" id="KW-1133">Transmembrane helix</keyword>
<evidence type="ECO:0000256" key="9">
    <source>
        <dbReference type="ARBA" id="ARBA00023157"/>
    </source>
</evidence>
<dbReference type="PANTHER" id="PTHR45695:SF32">
    <property type="entry name" value="G PROTEIN-COUPLED RECEPTOR 15-LIKE"/>
    <property type="match status" value="1"/>
</dbReference>
<feature type="transmembrane region" description="Helical" evidence="17">
    <location>
        <begin position="171"/>
        <end position="190"/>
    </location>
</feature>
<dbReference type="SUPFAM" id="SSF110035">
    <property type="entry name" value="GDNF receptor-like"/>
    <property type="match status" value="2"/>
</dbReference>
<comment type="subcellular location">
    <subcellularLocation>
        <location evidence="1">Cell membrane</location>
        <topology evidence="1">Multi-pass membrane protein</topology>
    </subcellularLocation>
</comment>
<reference evidence="19" key="1">
    <citation type="submission" date="2023-04" db="EMBL/GenBank/DDBJ databases">
        <authorList>
            <consortium name="ELIXIR-Norway"/>
        </authorList>
    </citation>
    <scope>NUCLEOTIDE SEQUENCE [LARGE SCALE GENOMIC DNA]</scope>
</reference>
<feature type="transmembrane region" description="Helical" evidence="17">
    <location>
        <begin position="827"/>
        <end position="848"/>
    </location>
</feature>
<keyword evidence="9" id="KW-1015">Disulfide bond</keyword>
<keyword evidence="11" id="KW-0325">Glycoprotein</keyword>
<dbReference type="Gene3D" id="1.20.1070.10">
    <property type="entry name" value="Rhodopsin 7-helix transmembrane proteins"/>
    <property type="match status" value="1"/>
</dbReference>
<dbReference type="Proteomes" id="UP001176941">
    <property type="component" value="Chromosome 28"/>
</dbReference>
<evidence type="ECO:0000256" key="5">
    <source>
        <dbReference type="ARBA" id="ARBA00022729"/>
    </source>
</evidence>
<evidence type="ECO:0000256" key="2">
    <source>
        <dbReference type="ARBA" id="ARBA00015322"/>
    </source>
</evidence>
<keyword evidence="10 15" id="KW-0675">Receptor</keyword>
<evidence type="ECO:0000256" key="15">
    <source>
        <dbReference type="RuleBase" id="RU000688"/>
    </source>
</evidence>
<evidence type="ECO:0000256" key="16">
    <source>
        <dbReference type="SAM" id="MobiDB-lite"/>
    </source>
</evidence>
<keyword evidence="12 15" id="KW-0807">Transducer</keyword>
<dbReference type="Pfam" id="PF03827">
    <property type="entry name" value="Orexin_rec2"/>
    <property type="match status" value="1"/>
</dbReference>
<comment type="function">
    <text evidence="14">Nonselective, high-affinity receptor for both orexin-A and orexin-B neuropeptides. Triggers an increase in cytoplasmic Ca(2+) levels in response to orexin-A binding.</text>
</comment>
<evidence type="ECO:0000313" key="19">
    <source>
        <dbReference type="EMBL" id="CAI9168157.1"/>
    </source>
</evidence>
<feature type="domain" description="G-protein coupled receptors family 1 profile" evidence="18">
    <location>
        <begin position="71"/>
        <end position="364"/>
    </location>
</feature>
<organism evidence="19 20">
    <name type="scientific">Rangifer tarandus platyrhynchus</name>
    <name type="common">Svalbard reindeer</name>
    <dbReference type="NCBI Taxonomy" id="3082113"/>
    <lineage>
        <taxon>Eukaryota</taxon>
        <taxon>Metazoa</taxon>
        <taxon>Chordata</taxon>
        <taxon>Craniata</taxon>
        <taxon>Vertebrata</taxon>
        <taxon>Euteleostomi</taxon>
        <taxon>Mammalia</taxon>
        <taxon>Eutheria</taxon>
        <taxon>Laurasiatheria</taxon>
        <taxon>Artiodactyla</taxon>
        <taxon>Ruminantia</taxon>
        <taxon>Pecora</taxon>
        <taxon>Cervidae</taxon>
        <taxon>Odocoileinae</taxon>
        <taxon>Rangifer</taxon>
    </lineage>
</organism>
<dbReference type="EMBL" id="OX459964">
    <property type="protein sequence ID" value="CAI9168157.1"/>
    <property type="molecule type" value="Genomic_DNA"/>
</dbReference>
<evidence type="ECO:0000256" key="7">
    <source>
        <dbReference type="ARBA" id="ARBA00023040"/>
    </source>
</evidence>
<evidence type="ECO:0000256" key="12">
    <source>
        <dbReference type="ARBA" id="ARBA00023224"/>
    </source>
</evidence>
<feature type="compositionally biased region" description="Basic and acidic residues" evidence="16">
    <location>
        <begin position="1"/>
        <end position="10"/>
    </location>
</feature>
<dbReference type="PRINTS" id="PR01064">
    <property type="entry name" value="OREXINR"/>
</dbReference>
<dbReference type="InterPro" id="IPR037193">
    <property type="entry name" value="GDNF_alpha"/>
</dbReference>
<evidence type="ECO:0000256" key="3">
    <source>
        <dbReference type="ARBA" id="ARBA00022475"/>
    </source>
</evidence>
<dbReference type="CDD" id="cd15208">
    <property type="entry name" value="7tmA_OXR"/>
    <property type="match status" value="1"/>
</dbReference>
<evidence type="ECO:0000313" key="20">
    <source>
        <dbReference type="Proteomes" id="UP001176941"/>
    </source>
</evidence>
<keyword evidence="8 17" id="KW-0472">Membrane</keyword>
<dbReference type="SMART" id="SM00907">
    <property type="entry name" value="GDNF"/>
    <property type="match status" value="3"/>
</dbReference>
<accession>A0ABN8Z2S8</accession>
<evidence type="ECO:0000256" key="4">
    <source>
        <dbReference type="ARBA" id="ARBA00022692"/>
    </source>
</evidence>